<dbReference type="EMBL" id="JALJOR010000001">
    <property type="protein sequence ID" value="KAK9829382.1"/>
    <property type="molecule type" value="Genomic_DNA"/>
</dbReference>
<name>A0AAW1R7Q7_9CHLO</name>
<reference evidence="2 3" key="1">
    <citation type="journal article" date="2024" name="Nat. Commun.">
        <title>Phylogenomics reveals the evolutionary origins of lichenization in chlorophyte algae.</title>
        <authorList>
            <person name="Puginier C."/>
            <person name="Libourel C."/>
            <person name="Otte J."/>
            <person name="Skaloud P."/>
            <person name="Haon M."/>
            <person name="Grisel S."/>
            <person name="Petersen M."/>
            <person name="Berrin J.G."/>
            <person name="Delaux P.M."/>
            <person name="Dal Grande F."/>
            <person name="Keller J."/>
        </authorList>
    </citation>
    <scope>NUCLEOTIDE SEQUENCE [LARGE SCALE GENOMIC DNA]</scope>
    <source>
        <strain evidence="2 3">SAG 2043</strain>
    </source>
</reference>
<dbReference type="PANTHER" id="PTHR34776:SF1">
    <property type="entry name" value="F17F16.3 PROTEIN"/>
    <property type="match status" value="1"/>
</dbReference>
<gene>
    <name evidence="2" type="ORF">WJX72_005493</name>
</gene>
<evidence type="ECO:0000256" key="1">
    <source>
        <dbReference type="SAM" id="MobiDB-lite"/>
    </source>
</evidence>
<protein>
    <submittedName>
        <fullName evidence="2">Uncharacterized protein</fullName>
    </submittedName>
</protein>
<dbReference type="Proteomes" id="UP001489004">
    <property type="component" value="Unassembled WGS sequence"/>
</dbReference>
<evidence type="ECO:0000313" key="3">
    <source>
        <dbReference type="Proteomes" id="UP001489004"/>
    </source>
</evidence>
<accession>A0AAW1R7Q7</accession>
<proteinExistence type="predicted"/>
<organism evidence="2 3">
    <name type="scientific">[Myrmecia] bisecta</name>
    <dbReference type="NCBI Taxonomy" id="41462"/>
    <lineage>
        <taxon>Eukaryota</taxon>
        <taxon>Viridiplantae</taxon>
        <taxon>Chlorophyta</taxon>
        <taxon>core chlorophytes</taxon>
        <taxon>Trebouxiophyceae</taxon>
        <taxon>Trebouxiales</taxon>
        <taxon>Trebouxiaceae</taxon>
        <taxon>Myrmecia</taxon>
    </lineage>
</organism>
<evidence type="ECO:0000313" key="2">
    <source>
        <dbReference type="EMBL" id="KAK9829382.1"/>
    </source>
</evidence>
<dbReference type="AlphaFoldDB" id="A0AAW1R7Q7"/>
<sequence length="274" mass="30824">MTSKPLPEGALEEGRIFFFYRPRVAMDHPHSVDDVQRFYMIMSPVSGPDAPHRLLIVGKKRLPEKRERFFGFVEAVSDQMEKLTEEFGLKERETKTRGKRVTQPARVAGEGAYTLAEHGGNVVLAYKLEAPEQPGEVQDELGIKQESSLVISVKNPTIGSPPNAGLEHKAKYSEKQMQEFGDYNWIPVRDPSLLDVPHAEFLLILARAGAKDVKGEIGQAAEHMEQAAKEDVEHFKEEHPDDDAHTALIEKLRSETRAEKPHMPVEPAVEGKWE</sequence>
<keyword evidence="3" id="KW-1185">Reference proteome</keyword>
<feature type="region of interest" description="Disordered" evidence="1">
    <location>
        <begin position="254"/>
        <end position="274"/>
    </location>
</feature>
<comment type="caution">
    <text evidence="2">The sequence shown here is derived from an EMBL/GenBank/DDBJ whole genome shotgun (WGS) entry which is preliminary data.</text>
</comment>
<dbReference type="PANTHER" id="PTHR34776">
    <property type="entry name" value="F17F16.3 PROTEIN"/>
    <property type="match status" value="1"/>
</dbReference>